<comment type="caution">
    <text evidence="2">The sequence shown here is derived from an EMBL/GenBank/DDBJ whole genome shotgun (WGS) entry which is preliminary data.</text>
</comment>
<dbReference type="AlphaFoldDB" id="A0A8H6RWP5"/>
<evidence type="ECO:0000313" key="2">
    <source>
        <dbReference type="EMBL" id="KAF7289175.1"/>
    </source>
</evidence>
<dbReference type="EMBL" id="JACAZF010000017">
    <property type="protein sequence ID" value="KAF7289175.1"/>
    <property type="molecule type" value="Genomic_DNA"/>
</dbReference>
<evidence type="ECO:0000313" key="3">
    <source>
        <dbReference type="Proteomes" id="UP000636479"/>
    </source>
</evidence>
<dbReference type="PANTHER" id="PTHR34862">
    <property type="entry name" value="SPARK DOMAIN-CONTAINING PROTEIN"/>
    <property type="match status" value="1"/>
</dbReference>
<dbReference type="PANTHER" id="PTHR34862:SF1">
    <property type="entry name" value="SPARK DOMAIN-CONTAINING PROTEIN"/>
    <property type="match status" value="1"/>
</dbReference>
<proteinExistence type="predicted"/>
<feature type="signal peptide" evidence="1">
    <location>
        <begin position="1"/>
        <end position="20"/>
    </location>
</feature>
<dbReference type="GeneID" id="59352721"/>
<keyword evidence="3" id="KW-1185">Reference proteome</keyword>
<evidence type="ECO:0000256" key="1">
    <source>
        <dbReference type="SAM" id="SignalP"/>
    </source>
</evidence>
<dbReference type="RefSeq" id="XP_037213206.1">
    <property type="nucleotide sequence ID" value="XM_037370205.1"/>
</dbReference>
<dbReference type="Proteomes" id="UP000636479">
    <property type="component" value="Unassembled WGS sequence"/>
</dbReference>
<organism evidence="2 3">
    <name type="scientific">Mycena indigotica</name>
    <dbReference type="NCBI Taxonomy" id="2126181"/>
    <lineage>
        <taxon>Eukaryota</taxon>
        <taxon>Fungi</taxon>
        <taxon>Dikarya</taxon>
        <taxon>Basidiomycota</taxon>
        <taxon>Agaricomycotina</taxon>
        <taxon>Agaricomycetes</taxon>
        <taxon>Agaricomycetidae</taxon>
        <taxon>Agaricales</taxon>
        <taxon>Marasmiineae</taxon>
        <taxon>Mycenaceae</taxon>
        <taxon>Mycena</taxon>
    </lineage>
</organism>
<accession>A0A8H6RWP5</accession>
<name>A0A8H6RWP5_9AGAR</name>
<keyword evidence="1" id="KW-0732">Signal</keyword>
<sequence length="255" mass="26236">MMHRSSLLLLVASATSGVSALTLSKSCETGLLRIATDPANTCLGLTRLIPAVVQPNISIVSSVDRWLESTCLQPKCTNETLANLVSSFISACASDFSIPNPPSNATIAAIQSKAQAYYPGLRDIACLTDSGVNCVTQTLTNAQNLLGNPIALNNASTVIFSGLATGTFTANITCTNCTKAAYNIVQQDAPVLGSSRLVQTFAATCPASFKDGETPVSIVESAKPDASAGMLAVRRPSGALTAGMLLGVAALVVLL</sequence>
<reference evidence="2" key="1">
    <citation type="submission" date="2020-05" db="EMBL/GenBank/DDBJ databases">
        <title>Mycena genomes resolve the evolution of fungal bioluminescence.</title>
        <authorList>
            <person name="Tsai I.J."/>
        </authorList>
    </citation>
    <scope>NUCLEOTIDE SEQUENCE</scope>
    <source>
        <strain evidence="2">171206Taipei</strain>
    </source>
</reference>
<protein>
    <submittedName>
        <fullName evidence="2">Uncharacterized protein</fullName>
    </submittedName>
</protein>
<feature type="chain" id="PRO_5034931528" evidence="1">
    <location>
        <begin position="21"/>
        <end position="255"/>
    </location>
</feature>
<gene>
    <name evidence="2" type="ORF">MIND_01378600</name>
</gene>
<dbReference type="OrthoDB" id="2536450at2759"/>